<evidence type="ECO:0000259" key="4">
    <source>
        <dbReference type="PROSITE" id="PS50048"/>
    </source>
</evidence>
<dbReference type="CDD" id="cd12148">
    <property type="entry name" value="fungal_TF_MHR"/>
    <property type="match status" value="1"/>
</dbReference>
<protein>
    <recommendedName>
        <fullName evidence="4">Zn(2)-C6 fungal-type domain-containing protein</fullName>
    </recommendedName>
</protein>
<dbReference type="GO" id="GO:0006351">
    <property type="term" value="P:DNA-templated transcription"/>
    <property type="evidence" value="ECO:0007669"/>
    <property type="project" value="InterPro"/>
</dbReference>
<dbReference type="InterPro" id="IPR007219">
    <property type="entry name" value="XnlR_reg_dom"/>
</dbReference>
<dbReference type="HOGENOM" id="CLU_004083_7_2_1"/>
<dbReference type="GO" id="GO:0000981">
    <property type="term" value="F:DNA-binding transcription factor activity, RNA polymerase II-specific"/>
    <property type="evidence" value="ECO:0007669"/>
    <property type="project" value="InterPro"/>
</dbReference>
<dbReference type="PROSITE" id="PS50048">
    <property type="entry name" value="ZN2_CY6_FUNGAL_2"/>
    <property type="match status" value="1"/>
</dbReference>
<dbReference type="SMART" id="SM00066">
    <property type="entry name" value="GAL4"/>
    <property type="match status" value="1"/>
</dbReference>
<accession>A0A0C3I127</accession>
<comment type="subcellular location">
    <subcellularLocation>
        <location evidence="1">Nucleus</location>
    </subcellularLocation>
</comment>
<evidence type="ECO:0000313" key="6">
    <source>
        <dbReference type="Proteomes" id="UP000054321"/>
    </source>
</evidence>
<dbReference type="InParanoid" id="A0A0C3I127"/>
<name>A0A0C3I127_OIDMZ</name>
<dbReference type="STRING" id="913774.A0A0C3I127"/>
<dbReference type="CDD" id="cd00067">
    <property type="entry name" value="GAL4"/>
    <property type="match status" value="1"/>
</dbReference>
<reference evidence="6" key="2">
    <citation type="submission" date="2015-01" db="EMBL/GenBank/DDBJ databases">
        <title>Evolutionary Origins and Diversification of the Mycorrhizal Mutualists.</title>
        <authorList>
            <consortium name="DOE Joint Genome Institute"/>
            <consortium name="Mycorrhizal Genomics Consortium"/>
            <person name="Kohler A."/>
            <person name="Kuo A."/>
            <person name="Nagy L.G."/>
            <person name="Floudas D."/>
            <person name="Copeland A."/>
            <person name="Barry K.W."/>
            <person name="Cichocki N."/>
            <person name="Veneault-Fourrey C."/>
            <person name="LaButti K."/>
            <person name="Lindquist E.A."/>
            <person name="Lipzen A."/>
            <person name="Lundell T."/>
            <person name="Morin E."/>
            <person name="Murat C."/>
            <person name="Riley R."/>
            <person name="Ohm R."/>
            <person name="Sun H."/>
            <person name="Tunlid A."/>
            <person name="Henrissat B."/>
            <person name="Grigoriev I.V."/>
            <person name="Hibbett D.S."/>
            <person name="Martin F."/>
        </authorList>
    </citation>
    <scope>NUCLEOTIDE SEQUENCE [LARGE SCALE GENOMIC DNA]</scope>
    <source>
        <strain evidence="6">Zn</strain>
    </source>
</reference>
<proteinExistence type="predicted"/>
<dbReference type="PANTHER" id="PTHR31001:SF85">
    <property type="entry name" value="ZN(II)2CYS6 TRANSCRIPTION FACTOR (EUROFUNG)"/>
    <property type="match status" value="1"/>
</dbReference>
<feature type="domain" description="Zn(2)-C6 fungal-type" evidence="4">
    <location>
        <begin position="22"/>
        <end position="51"/>
    </location>
</feature>
<dbReference type="Proteomes" id="UP000054321">
    <property type="component" value="Unassembled WGS sequence"/>
</dbReference>
<evidence type="ECO:0000256" key="3">
    <source>
        <dbReference type="ARBA" id="ARBA00023242"/>
    </source>
</evidence>
<dbReference type="InterPro" id="IPR050613">
    <property type="entry name" value="Sec_Metabolite_Reg"/>
</dbReference>
<reference evidence="5 6" key="1">
    <citation type="submission" date="2014-04" db="EMBL/GenBank/DDBJ databases">
        <authorList>
            <consortium name="DOE Joint Genome Institute"/>
            <person name="Kuo A."/>
            <person name="Martino E."/>
            <person name="Perotto S."/>
            <person name="Kohler A."/>
            <person name="Nagy L.G."/>
            <person name="Floudas D."/>
            <person name="Copeland A."/>
            <person name="Barry K.W."/>
            <person name="Cichocki N."/>
            <person name="Veneault-Fourrey C."/>
            <person name="LaButti K."/>
            <person name="Lindquist E.A."/>
            <person name="Lipzen A."/>
            <person name="Lundell T."/>
            <person name="Morin E."/>
            <person name="Murat C."/>
            <person name="Sun H."/>
            <person name="Tunlid A."/>
            <person name="Henrissat B."/>
            <person name="Grigoriev I.V."/>
            <person name="Hibbett D.S."/>
            <person name="Martin F."/>
            <person name="Nordberg H.P."/>
            <person name="Cantor M.N."/>
            <person name="Hua S.X."/>
        </authorList>
    </citation>
    <scope>NUCLEOTIDE SEQUENCE [LARGE SCALE GENOMIC DNA]</scope>
    <source>
        <strain evidence="5 6">Zn</strain>
    </source>
</reference>
<dbReference type="Pfam" id="PF04082">
    <property type="entry name" value="Fungal_trans"/>
    <property type="match status" value="1"/>
</dbReference>
<evidence type="ECO:0000313" key="5">
    <source>
        <dbReference type="EMBL" id="KIN08795.1"/>
    </source>
</evidence>
<keyword evidence="2" id="KW-0479">Metal-binding</keyword>
<evidence type="ECO:0000256" key="1">
    <source>
        <dbReference type="ARBA" id="ARBA00004123"/>
    </source>
</evidence>
<dbReference type="EMBL" id="KN832870">
    <property type="protein sequence ID" value="KIN08795.1"/>
    <property type="molecule type" value="Genomic_DNA"/>
</dbReference>
<evidence type="ECO:0000256" key="2">
    <source>
        <dbReference type="ARBA" id="ARBA00022723"/>
    </source>
</evidence>
<keyword evidence="3" id="KW-0539">Nucleus</keyword>
<dbReference type="PANTHER" id="PTHR31001">
    <property type="entry name" value="UNCHARACTERIZED TRANSCRIPTIONAL REGULATORY PROTEIN"/>
    <property type="match status" value="1"/>
</dbReference>
<dbReference type="InterPro" id="IPR036864">
    <property type="entry name" value="Zn2-C6_fun-type_DNA-bd_sf"/>
</dbReference>
<dbReference type="GO" id="GO:0005634">
    <property type="term" value="C:nucleus"/>
    <property type="evidence" value="ECO:0007669"/>
    <property type="project" value="UniProtKB-SubCell"/>
</dbReference>
<sequence>MAKASSMEEQLNLARGLRRIPPCTQCRLRKVKCDKQRPCENCQKSGVDCIYNENHGGSSDVESQSELLERVALLEAQLQAVTASLRAKDVAPPVTTAVGVSADEASTLLECNCGRQILGTHFSVHYDYYLNWVELFPNLRDIYFEITAAYEDSDGPKEASPSILGPVQRDPFALQSYLPADAEADLLIEIFFQNVNPFVRILNKATFFADLTRFRAGQLAQSNSFVALLFSIYGLAVASLLPSDVVASFGVEREWLLYKYQEAQEIALHQVDFISSNKLSVFQAYLYYLTFLFARGNYQTATALVGLAARNAQRLGLHKDPSFFNYSQWVSEWRRRLWNQVILLDQKAIALQGAISILAFPWDTTLPASANDEAWNTSPSAKPSDTPTLTSAFSQMTFVLLKRAVLAVLCPLRQNLRTRSYTQQLRHIEAGHEKARALFANVKDDMKPLATFANSIMEIEFGLLRLMAGEGLIRFGEAPPSFKLEHFIGALTLLERVTALEKEAMNPGWMWVYRTEPPLLAIAIVLSHMTVVRDTPYDARAWSQISLVFDRYMNVAGSYSPPIIASLRKFYDLLKSLRTQTSLGLSPMHLSEEFLGQSQFNYFISGEEPNLGTLGVAYQEDDLFSLSQLSSDAVL</sequence>
<dbReference type="Gene3D" id="4.10.240.10">
    <property type="entry name" value="Zn(2)-C6 fungal-type DNA-binding domain"/>
    <property type="match status" value="1"/>
</dbReference>
<dbReference type="OrthoDB" id="435881at2759"/>
<dbReference type="GO" id="GO:0008270">
    <property type="term" value="F:zinc ion binding"/>
    <property type="evidence" value="ECO:0007669"/>
    <property type="project" value="InterPro"/>
</dbReference>
<organism evidence="5 6">
    <name type="scientific">Oidiodendron maius (strain Zn)</name>
    <dbReference type="NCBI Taxonomy" id="913774"/>
    <lineage>
        <taxon>Eukaryota</taxon>
        <taxon>Fungi</taxon>
        <taxon>Dikarya</taxon>
        <taxon>Ascomycota</taxon>
        <taxon>Pezizomycotina</taxon>
        <taxon>Leotiomycetes</taxon>
        <taxon>Leotiomycetes incertae sedis</taxon>
        <taxon>Myxotrichaceae</taxon>
        <taxon>Oidiodendron</taxon>
    </lineage>
</organism>
<dbReference type="GO" id="GO:0003677">
    <property type="term" value="F:DNA binding"/>
    <property type="evidence" value="ECO:0007669"/>
    <property type="project" value="InterPro"/>
</dbReference>
<keyword evidence="6" id="KW-1185">Reference proteome</keyword>
<dbReference type="Pfam" id="PF00172">
    <property type="entry name" value="Zn_clus"/>
    <property type="match status" value="1"/>
</dbReference>
<dbReference type="SUPFAM" id="SSF57701">
    <property type="entry name" value="Zn2/Cys6 DNA-binding domain"/>
    <property type="match status" value="1"/>
</dbReference>
<gene>
    <name evidence="5" type="ORF">OIDMADRAFT_175513</name>
</gene>
<dbReference type="InterPro" id="IPR001138">
    <property type="entry name" value="Zn2Cys6_DnaBD"/>
</dbReference>
<dbReference type="PROSITE" id="PS00463">
    <property type="entry name" value="ZN2_CY6_FUNGAL_1"/>
    <property type="match status" value="1"/>
</dbReference>
<dbReference type="AlphaFoldDB" id="A0A0C3I127"/>